<dbReference type="GO" id="GO:0004222">
    <property type="term" value="F:metalloendopeptidase activity"/>
    <property type="evidence" value="ECO:0007669"/>
    <property type="project" value="TreeGrafter"/>
</dbReference>
<feature type="coiled-coil region" evidence="2">
    <location>
        <begin position="164"/>
        <end position="222"/>
    </location>
</feature>
<evidence type="ECO:0000259" key="3">
    <source>
        <dbReference type="Pfam" id="PF01551"/>
    </source>
</evidence>
<feature type="domain" description="Peptidoglycan hydrolase PcsB coiled-coil" evidence="4">
    <location>
        <begin position="120"/>
        <end position="190"/>
    </location>
</feature>
<dbReference type="Pfam" id="PF24568">
    <property type="entry name" value="CC_PcsB"/>
    <property type="match status" value="1"/>
</dbReference>
<dbReference type="InterPro" id="IPR050570">
    <property type="entry name" value="Cell_wall_metabolism_enzyme"/>
</dbReference>
<keyword evidence="2" id="KW-0175">Coiled coil</keyword>
<reference evidence="5 6" key="1">
    <citation type="submission" date="2019-11" db="EMBL/GenBank/DDBJ databases">
        <title>Draft genome sequences of five Paenibacillus species of dairy origin.</title>
        <authorList>
            <person name="Olajide A.M."/>
            <person name="Chen S."/>
            <person name="Lapointe G."/>
        </authorList>
    </citation>
    <scope>NUCLEOTIDE SEQUENCE [LARGE SCALE GENOMIC DNA]</scope>
    <source>
        <strain evidence="5 6">2CS3</strain>
    </source>
</reference>
<gene>
    <name evidence="5" type="ORF">GNP93_20695</name>
</gene>
<dbReference type="AlphaFoldDB" id="A0A7X2ZDX7"/>
<dbReference type="InterPro" id="IPR016047">
    <property type="entry name" value="M23ase_b-sheet_dom"/>
</dbReference>
<accession>A0A7X2ZDX7</accession>
<dbReference type="EMBL" id="WNZX01000020">
    <property type="protein sequence ID" value="MUG73054.1"/>
    <property type="molecule type" value="Genomic_DNA"/>
</dbReference>
<dbReference type="SUPFAM" id="SSF51261">
    <property type="entry name" value="Duplicated hybrid motif"/>
    <property type="match status" value="1"/>
</dbReference>
<organism evidence="5 6">
    <name type="scientific">Paenibacillus validus</name>
    <dbReference type="NCBI Taxonomy" id="44253"/>
    <lineage>
        <taxon>Bacteria</taxon>
        <taxon>Bacillati</taxon>
        <taxon>Bacillota</taxon>
        <taxon>Bacilli</taxon>
        <taxon>Bacillales</taxon>
        <taxon>Paenibacillaceae</taxon>
        <taxon>Paenibacillus</taxon>
    </lineage>
</organism>
<evidence type="ECO:0000256" key="2">
    <source>
        <dbReference type="SAM" id="Coils"/>
    </source>
</evidence>
<evidence type="ECO:0000256" key="1">
    <source>
        <dbReference type="ARBA" id="ARBA00022729"/>
    </source>
</evidence>
<keyword evidence="6" id="KW-1185">Reference proteome</keyword>
<evidence type="ECO:0000259" key="4">
    <source>
        <dbReference type="Pfam" id="PF24568"/>
    </source>
</evidence>
<proteinExistence type="predicted"/>
<dbReference type="Pfam" id="PF01551">
    <property type="entry name" value="Peptidase_M23"/>
    <property type="match status" value="1"/>
</dbReference>
<feature type="domain" description="M23ase beta-sheet core" evidence="3">
    <location>
        <begin position="302"/>
        <end position="398"/>
    </location>
</feature>
<name>A0A7X2ZDX7_9BACL</name>
<dbReference type="PANTHER" id="PTHR21666:SF270">
    <property type="entry name" value="MUREIN HYDROLASE ACTIVATOR ENVC"/>
    <property type="match status" value="1"/>
</dbReference>
<protein>
    <submittedName>
        <fullName evidence="5">Peptidoglycan DD-metalloendopeptidase family protein</fullName>
    </submittedName>
</protein>
<comment type="caution">
    <text evidence="5">The sequence shown here is derived from an EMBL/GenBank/DDBJ whole genome shotgun (WGS) entry which is preliminary data.</text>
</comment>
<keyword evidence="1" id="KW-0732">Signal</keyword>
<dbReference type="Gene3D" id="6.10.250.3150">
    <property type="match status" value="1"/>
</dbReference>
<dbReference type="InterPro" id="IPR011055">
    <property type="entry name" value="Dup_hybrid_motif"/>
</dbReference>
<evidence type="ECO:0000313" key="6">
    <source>
        <dbReference type="Proteomes" id="UP000450917"/>
    </source>
</evidence>
<dbReference type="CDD" id="cd12797">
    <property type="entry name" value="M23_peptidase"/>
    <property type="match status" value="1"/>
</dbReference>
<dbReference type="Proteomes" id="UP000450917">
    <property type="component" value="Unassembled WGS sequence"/>
</dbReference>
<dbReference type="PANTHER" id="PTHR21666">
    <property type="entry name" value="PEPTIDASE-RELATED"/>
    <property type="match status" value="1"/>
</dbReference>
<dbReference type="InterPro" id="IPR057309">
    <property type="entry name" value="PcsB_CC"/>
</dbReference>
<sequence>MVVLLNLCCRGGNMRKSYYFIISTLILSAILPNTGIAQMNQSQINQELNKINKSITEEKAKSSTITKEINQIEQQKKQIKSEITAIQGQMDAAGEKLFDLQQKLKIKDSELQDNVNRLNEAIERVDERKKSMETRLKVMYMNGMISYFDVLFSSTSFGDFIERFEALKSILEQDKRLLDSLEKDREMIAQTNLAIKQQQESLKLLLQEAERVKSELALKEKNKEVAILSLNQKEEYLEEVSEEQEKKLMALASKQAALLKARSNTSVKSSNSKLQWPLPKKYPITSNFGTRIDPITGKSGASHNGLDIGAPSGTSILAAEAGTVIVAQWWSTYGNTVVIDHGNGLWTLYPHMRMNGIKVKKGDLVKRGQLIGEVGSTGRSTGPHLHFEVRVNEKAINPESFLN</sequence>
<evidence type="ECO:0000313" key="5">
    <source>
        <dbReference type="EMBL" id="MUG73054.1"/>
    </source>
</evidence>
<dbReference type="Gene3D" id="2.70.70.10">
    <property type="entry name" value="Glucose Permease (Domain IIA)"/>
    <property type="match status" value="1"/>
</dbReference>
<feature type="coiled-coil region" evidence="2">
    <location>
        <begin position="55"/>
        <end position="135"/>
    </location>
</feature>